<dbReference type="AlphaFoldDB" id="K9WNY5"/>
<keyword evidence="1" id="KW-0732">Signal</keyword>
<proteinExistence type="predicted"/>
<evidence type="ECO:0000313" key="2">
    <source>
        <dbReference type="EMBL" id="AFZ21252.1"/>
    </source>
</evidence>
<name>K9WNY5_9CYAN</name>
<dbReference type="EMBL" id="CP003630">
    <property type="protein sequence ID" value="AFZ21252.1"/>
    <property type="molecule type" value="Genomic_DNA"/>
</dbReference>
<dbReference type="KEGG" id="mic:Mic7113_5621"/>
<evidence type="ECO:0000256" key="1">
    <source>
        <dbReference type="SAM" id="SignalP"/>
    </source>
</evidence>
<feature type="signal peptide" evidence="1">
    <location>
        <begin position="1"/>
        <end position="26"/>
    </location>
</feature>
<organism evidence="2 3">
    <name type="scientific">Allocoleopsis franciscana PCC 7113</name>
    <dbReference type="NCBI Taxonomy" id="1173027"/>
    <lineage>
        <taxon>Bacteria</taxon>
        <taxon>Bacillati</taxon>
        <taxon>Cyanobacteriota</taxon>
        <taxon>Cyanophyceae</taxon>
        <taxon>Coleofasciculales</taxon>
        <taxon>Coleofasciculaceae</taxon>
        <taxon>Allocoleopsis</taxon>
        <taxon>Allocoleopsis franciscana</taxon>
    </lineage>
</organism>
<protein>
    <submittedName>
        <fullName evidence="2">Uncharacterized protein</fullName>
    </submittedName>
</protein>
<evidence type="ECO:0000313" key="3">
    <source>
        <dbReference type="Proteomes" id="UP000010471"/>
    </source>
</evidence>
<sequence>MRLVTTLTTALTLFAIALPGMSPVFAQESELSERWLTMGKTQKGDILSLNVNSVQTKPQAGNWLWFAYRITDGVETRERIGFTGACRRGQLVSRPVWNTEIQNKDGVLEAIEIKADAPGSLRLLRTVCSKGYSRAVPSK</sequence>
<dbReference type="HOGENOM" id="CLU_1842828_0_0_3"/>
<dbReference type="OrthoDB" id="495242at2"/>
<feature type="chain" id="PRO_5003937405" evidence="1">
    <location>
        <begin position="27"/>
        <end position="139"/>
    </location>
</feature>
<reference evidence="2 3" key="1">
    <citation type="submission" date="2012-06" db="EMBL/GenBank/DDBJ databases">
        <title>Finished chromosome of genome of Microcoleus sp. PCC 7113.</title>
        <authorList>
            <consortium name="US DOE Joint Genome Institute"/>
            <person name="Gugger M."/>
            <person name="Coursin T."/>
            <person name="Rippka R."/>
            <person name="Tandeau De Marsac N."/>
            <person name="Huntemann M."/>
            <person name="Wei C.-L."/>
            <person name="Han J."/>
            <person name="Detter J.C."/>
            <person name="Han C."/>
            <person name="Tapia R."/>
            <person name="Chen A."/>
            <person name="Kyrpides N."/>
            <person name="Mavromatis K."/>
            <person name="Markowitz V."/>
            <person name="Szeto E."/>
            <person name="Ivanova N."/>
            <person name="Pagani I."/>
            <person name="Pati A."/>
            <person name="Goodwin L."/>
            <person name="Nordberg H.P."/>
            <person name="Cantor M.N."/>
            <person name="Hua S.X."/>
            <person name="Woyke T."/>
            <person name="Kerfeld C.A."/>
        </authorList>
    </citation>
    <scope>NUCLEOTIDE SEQUENCE [LARGE SCALE GENOMIC DNA]</scope>
    <source>
        <strain evidence="2 3">PCC 7113</strain>
    </source>
</reference>
<dbReference type="RefSeq" id="WP_015185385.1">
    <property type="nucleotide sequence ID" value="NC_019738.1"/>
</dbReference>
<accession>K9WNY5</accession>
<dbReference type="Proteomes" id="UP000010471">
    <property type="component" value="Chromosome"/>
</dbReference>
<keyword evidence="3" id="KW-1185">Reference proteome</keyword>
<gene>
    <name evidence="2" type="ORF">Mic7113_5621</name>
</gene>